<protein>
    <recommendedName>
        <fullName evidence="3">Perilipin MPL1-like protein</fullName>
    </recommendedName>
</protein>
<dbReference type="AlphaFoldDB" id="A0AAJ0FLK9"/>
<dbReference type="EMBL" id="MU838997">
    <property type="protein sequence ID" value="KAK1772317.1"/>
    <property type="molecule type" value="Genomic_DNA"/>
</dbReference>
<accession>A0AAJ0FLK9</accession>
<gene>
    <name evidence="1" type="ORF">QBC33DRAFT_5306</name>
</gene>
<reference evidence="1" key="1">
    <citation type="submission" date="2023-06" db="EMBL/GenBank/DDBJ databases">
        <title>Genome-scale phylogeny and comparative genomics of the fungal order Sordariales.</title>
        <authorList>
            <consortium name="Lawrence Berkeley National Laboratory"/>
            <person name="Hensen N."/>
            <person name="Bonometti L."/>
            <person name="Westerberg I."/>
            <person name="Brannstrom I.O."/>
            <person name="Guillou S."/>
            <person name="Cros-Aarteil S."/>
            <person name="Calhoun S."/>
            <person name="Haridas S."/>
            <person name="Kuo A."/>
            <person name="Mondo S."/>
            <person name="Pangilinan J."/>
            <person name="Riley R."/>
            <person name="Labutti K."/>
            <person name="Andreopoulos B."/>
            <person name="Lipzen A."/>
            <person name="Chen C."/>
            <person name="Yanf M."/>
            <person name="Daum C."/>
            <person name="Ng V."/>
            <person name="Clum A."/>
            <person name="Steindorff A."/>
            <person name="Ohm R."/>
            <person name="Martin F."/>
            <person name="Silar P."/>
            <person name="Natvig D."/>
            <person name="Lalanne C."/>
            <person name="Gautier V."/>
            <person name="Ament-Velasquez S.L."/>
            <person name="Kruys A."/>
            <person name="Hutchinson M.I."/>
            <person name="Powell A.J."/>
            <person name="Barry K."/>
            <person name="Miller A.N."/>
            <person name="Grigoriev I.V."/>
            <person name="Debuchy R."/>
            <person name="Gladieux P."/>
            <person name="Thoren M.H."/>
            <person name="Johannesson H."/>
        </authorList>
    </citation>
    <scope>NUCLEOTIDE SEQUENCE</scope>
    <source>
        <strain evidence="1">8032-3</strain>
    </source>
</reference>
<keyword evidence="2" id="KW-1185">Reference proteome</keyword>
<proteinExistence type="predicted"/>
<organism evidence="1 2">
    <name type="scientific">Phialemonium atrogriseum</name>
    <dbReference type="NCBI Taxonomy" id="1093897"/>
    <lineage>
        <taxon>Eukaryota</taxon>
        <taxon>Fungi</taxon>
        <taxon>Dikarya</taxon>
        <taxon>Ascomycota</taxon>
        <taxon>Pezizomycotina</taxon>
        <taxon>Sordariomycetes</taxon>
        <taxon>Sordariomycetidae</taxon>
        <taxon>Cephalothecales</taxon>
        <taxon>Cephalothecaceae</taxon>
        <taxon>Phialemonium</taxon>
    </lineage>
</organism>
<dbReference type="Pfam" id="PF17316">
    <property type="entry name" value="Perilipin_2"/>
    <property type="match status" value="1"/>
</dbReference>
<comment type="caution">
    <text evidence="1">The sequence shown here is derived from an EMBL/GenBank/DDBJ whole genome shotgun (WGS) entry which is preliminary data.</text>
</comment>
<dbReference type="Proteomes" id="UP001244011">
    <property type="component" value="Unassembled WGS sequence"/>
</dbReference>
<dbReference type="GeneID" id="85310431"/>
<evidence type="ECO:0000313" key="2">
    <source>
        <dbReference type="Proteomes" id="UP001244011"/>
    </source>
</evidence>
<evidence type="ECO:0000313" key="1">
    <source>
        <dbReference type="EMBL" id="KAK1772317.1"/>
    </source>
</evidence>
<name>A0AAJ0FLK9_9PEZI</name>
<evidence type="ECO:0008006" key="3">
    <source>
        <dbReference type="Google" id="ProtNLM"/>
    </source>
</evidence>
<sequence>MTSPQVNGDVPHSTGDSSSSAFLQHLLGYPVINDGITTFKSNPYGQRSIALSDSAYKTFAAPVLPYFAKPYQFVSPYIKKADDLGEKTLSKVDKRFPAVRKPTDELYQDARDLALLPYRVGLAGRDHVLSTYSSAKSKAGGDNLVSYGKALINTAVIVTTEAFATVGSVISPKNSERSSQTVNGDEKGIN</sequence>
<dbReference type="RefSeq" id="XP_060288530.1">
    <property type="nucleotide sequence ID" value="XM_060427244.1"/>
</dbReference>